<evidence type="ECO:0000313" key="15">
    <source>
        <dbReference type="Proteomes" id="UP001152797"/>
    </source>
</evidence>
<evidence type="ECO:0000256" key="3">
    <source>
        <dbReference type="ARBA" id="ARBA00022679"/>
    </source>
</evidence>
<dbReference type="PANTHER" id="PTHR12753">
    <property type="entry name" value="AD-003 - RELATED"/>
    <property type="match status" value="1"/>
</dbReference>
<keyword evidence="15" id="KW-1185">Reference proteome</keyword>
<dbReference type="OrthoDB" id="445471at2759"/>
<dbReference type="GO" id="GO:0071885">
    <property type="term" value="F:N-terminal protein N-methyltransferase activity"/>
    <property type="evidence" value="ECO:0007669"/>
    <property type="project" value="UniProtKB-EC"/>
</dbReference>
<reference evidence="14 15" key="2">
    <citation type="submission" date="2024-05" db="EMBL/GenBank/DDBJ databases">
        <authorList>
            <person name="Chen Y."/>
            <person name="Shah S."/>
            <person name="Dougan E. K."/>
            <person name="Thang M."/>
            <person name="Chan C."/>
        </authorList>
    </citation>
    <scope>NUCLEOTIDE SEQUENCE [LARGE SCALE GENOMIC DNA]</scope>
</reference>
<evidence type="ECO:0000256" key="2">
    <source>
        <dbReference type="ARBA" id="ARBA00022603"/>
    </source>
</evidence>
<organism evidence="13">
    <name type="scientific">Cladocopium goreaui</name>
    <dbReference type="NCBI Taxonomy" id="2562237"/>
    <lineage>
        <taxon>Eukaryota</taxon>
        <taxon>Sar</taxon>
        <taxon>Alveolata</taxon>
        <taxon>Dinophyceae</taxon>
        <taxon>Suessiales</taxon>
        <taxon>Symbiodiniaceae</taxon>
        <taxon>Cladocopium</taxon>
    </lineage>
</organism>
<reference evidence="13" key="1">
    <citation type="submission" date="2022-10" db="EMBL/GenBank/DDBJ databases">
        <authorList>
            <person name="Chen Y."/>
            <person name="Dougan E. K."/>
            <person name="Chan C."/>
            <person name="Rhodes N."/>
            <person name="Thang M."/>
        </authorList>
    </citation>
    <scope>NUCLEOTIDE SEQUENCE</scope>
</reference>
<dbReference type="SUPFAM" id="SSF53335">
    <property type="entry name" value="S-adenosyl-L-methionine-dependent methyltransferases"/>
    <property type="match status" value="1"/>
</dbReference>
<dbReference type="PANTHER" id="PTHR12753:SF0">
    <property type="entry name" value="ALPHA N-TERMINAL PROTEIN METHYLTRANSFERASE 1"/>
    <property type="match status" value="1"/>
</dbReference>
<evidence type="ECO:0000256" key="1">
    <source>
        <dbReference type="ARBA" id="ARBA00009059"/>
    </source>
</evidence>
<accession>A0A9P1FWJ9</accession>
<evidence type="ECO:0000256" key="10">
    <source>
        <dbReference type="ARBA" id="ARBA00048167"/>
    </source>
</evidence>
<gene>
    <name evidence="13" type="ORF">C1SCF055_LOCUS18157</name>
</gene>
<evidence type="ECO:0000313" key="14">
    <source>
        <dbReference type="EMBL" id="CAL4778545.1"/>
    </source>
</evidence>
<dbReference type="InterPro" id="IPR022035">
    <property type="entry name" value="PCIF1_WW"/>
</dbReference>
<dbReference type="Gene3D" id="3.40.50.150">
    <property type="entry name" value="Vaccinia Virus protein VP39"/>
    <property type="match status" value="1"/>
</dbReference>
<comment type="similarity">
    <text evidence="1">Belongs to the methyltransferase superfamily. NTM1 family.</text>
</comment>
<dbReference type="AlphaFoldDB" id="A0A9P1FWJ9"/>
<feature type="domain" description="PCIF1 WW" evidence="12">
    <location>
        <begin position="3"/>
        <end position="77"/>
    </location>
</feature>
<dbReference type="Proteomes" id="UP001152797">
    <property type="component" value="Unassembled WGS sequence"/>
</dbReference>
<proteinExistence type="inferred from homology"/>
<dbReference type="CDD" id="cd02440">
    <property type="entry name" value="AdoMet_MTases"/>
    <property type="match status" value="1"/>
</dbReference>
<keyword evidence="2 14" id="KW-0489">Methyltransferase</keyword>
<evidence type="ECO:0000256" key="7">
    <source>
        <dbReference type="ARBA" id="ARBA00043129"/>
    </source>
</evidence>
<evidence type="ECO:0000256" key="4">
    <source>
        <dbReference type="ARBA" id="ARBA00022691"/>
    </source>
</evidence>
<evidence type="ECO:0000256" key="8">
    <source>
        <dbReference type="ARBA" id="ARBA00047306"/>
    </source>
</evidence>
<dbReference type="EMBL" id="CAMXCT020001563">
    <property type="protein sequence ID" value="CAL1144608.1"/>
    <property type="molecule type" value="Genomic_DNA"/>
</dbReference>
<comment type="caution">
    <text evidence="13">The sequence shown here is derived from an EMBL/GenBank/DDBJ whole genome shotgun (WGS) entry which is preliminary data.</text>
</comment>
<dbReference type="EMBL" id="CAMXCT010001563">
    <property type="protein sequence ID" value="CAI3991233.1"/>
    <property type="molecule type" value="Genomic_DNA"/>
</dbReference>
<evidence type="ECO:0000256" key="6">
    <source>
        <dbReference type="ARBA" id="ARBA00039449"/>
    </source>
</evidence>
<feature type="region of interest" description="Disordered" evidence="11">
    <location>
        <begin position="110"/>
        <end position="156"/>
    </location>
</feature>
<dbReference type="EMBL" id="CAMXCT030001563">
    <property type="protein sequence ID" value="CAL4778545.1"/>
    <property type="molecule type" value="Genomic_DNA"/>
</dbReference>
<keyword evidence="4" id="KW-0949">S-adenosyl-L-methionine</keyword>
<evidence type="ECO:0000256" key="5">
    <source>
        <dbReference type="ARBA" id="ARBA00039112"/>
    </source>
</evidence>
<dbReference type="GO" id="GO:0005737">
    <property type="term" value="C:cytoplasm"/>
    <property type="evidence" value="ECO:0007669"/>
    <property type="project" value="TreeGrafter"/>
</dbReference>
<evidence type="ECO:0000256" key="9">
    <source>
        <dbReference type="ARBA" id="ARBA00047885"/>
    </source>
</evidence>
<comment type="catalytic activity">
    <reaction evidence="9">
        <text>N-terminal L-prolyl-L-prolyl-L-lysyl-[protein] + 2 S-adenosyl-L-methionine = N-terminal N,N-dimethyl-L-prolyl-L-prolyl-L-lysyl-[protein] + 2 S-adenosyl-L-homocysteine + 2 H(+)</text>
        <dbReference type="Rhea" id="RHEA:54736"/>
        <dbReference type="Rhea" id="RHEA-COMP:13787"/>
        <dbReference type="Rhea" id="RHEA-COMP:13974"/>
        <dbReference type="ChEBI" id="CHEBI:15378"/>
        <dbReference type="ChEBI" id="CHEBI:57856"/>
        <dbReference type="ChEBI" id="CHEBI:59789"/>
        <dbReference type="ChEBI" id="CHEBI:138059"/>
        <dbReference type="ChEBI" id="CHEBI:138318"/>
        <dbReference type="EC" id="2.1.1.244"/>
    </reaction>
</comment>
<dbReference type="GO" id="GO:0032259">
    <property type="term" value="P:methylation"/>
    <property type="evidence" value="ECO:0007669"/>
    <property type="project" value="UniProtKB-KW"/>
</dbReference>
<dbReference type="InterPro" id="IPR029063">
    <property type="entry name" value="SAM-dependent_MTases_sf"/>
</dbReference>
<dbReference type="Pfam" id="PF05891">
    <property type="entry name" value="Methyltransf_PK"/>
    <property type="match status" value="1"/>
</dbReference>
<protein>
    <recommendedName>
        <fullName evidence="6">Alpha N-terminal protein methyltransferase 1</fullName>
        <ecNumber evidence="5">2.1.1.244</ecNumber>
    </recommendedName>
    <alternativeName>
        <fullName evidence="7">X-Pro-Lys N-terminal protein methyltransferase 1</fullName>
    </alternativeName>
</protein>
<dbReference type="EC" id="2.1.1.244" evidence="5"/>
<dbReference type="InterPro" id="IPR008576">
    <property type="entry name" value="MeTrfase_NTM1"/>
</dbReference>
<sequence length="411" mass="46479">MVKPGSGSFEVNPPFAPKMIAQTREHLHRLLESSSEPLRFVLAVAHWNHPEVEALKSSPFLKGSLLVDKEQQVWMDGPEKRRAPVELLLLVLQNDAAEPVSPEQLERLRQSCSGEAKPLGPRKRPLQPETKMEVAATSREDLGSEPGTKRPRPGGVLWRKPHWKRVKLKRLTCWRRLHDAAKSFAWTTHVTDGWHARNMRFWAKEAATLDGMTGGGVSDLDLAFNQKFLRRLCRARGNAKGRFASALDVGAGIGRLAQHLLLPHCDAVDLLEPVDKHLETAKKTLQQAWPGEFYCCTLQDFDPGRRGVYDLVWCQWVLMYITDSDVVAFLQRLARSLAPAGTVVVKENVAQERVGSYFDDEEGELWRGGGASQASQPMSVLRTPQHYVKLFRESGFEVVMRRRQFFSDDEM</sequence>
<evidence type="ECO:0000256" key="11">
    <source>
        <dbReference type="SAM" id="MobiDB-lite"/>
    </source>
</evidence>
<evidence type="ECO:0000313" key="13">
    <source>
        <dbReference type="EMBL" id="CAI3991233.1"/>
    </source>
</evidence>
<dbReference type="Pfam" id="PF12237">
    <property type="entry name" value="PCIF1_WW"/>
    <property type="match status" value="1"/>
</dbReference>
<name>A0A9P1FWJ9_9DINO</name>
<evidence type="ECO:0000259" key="12">
    <source>
        <dbReference type="Pfam" id="PF12237"/>
    </source>
</evidence>
<keyword evidence="3" id="KW-0808">Transferase</keyword>
<feature type="non-terminal residue" evidence="13">
    <location>
        <position position="1"/>
    </location>
</feature>
<comment type="catalytic activity">
    <reaction evidence="8">
        <text>N-terminal L-seryl-L-prolyl-L-lysyl-[protein] + 3 S-adenosyl-L-methionine = N-terminal N,N,N-trimethyl-L-seryl-L-prolyl-L-lysyl-[protein] + 3 S-adenosyl-L-homocysteine + 3 H(+)</text>
        <dbReference type="Rhea" id="RHEA:54724"/>
        <dbReference type="Rhea" id="RHEA-COMP:13789"/>
        <dbReference type="Rhea" id="RHEA-COMP:13973"/>
        <dbReference type="ChEBI" id="CHEBI:15378"/>
        <dbReference type="ChEBI" id="CHEBI:57856"/>
        <dbReference type="ChEBI" id="CHEBI:59789"/>
        <dbReference type="ChEBI" id="CHEBI:138061"/>
        <dbReference type="ChEBI" id="CHEBI:138317"/>
        <dbReference type="EC" id="2.1.1.244"/>
    </reaction>
</comment>
<comment type="catalytic activity">
    <reaction evidence="10">
        <text>N-terminal L-alanyl-L-prolyl-L-lysyl-[protein] + 3 S-adenosyl-L-methionine = N-terminal N,N,N-trimethyl-L-alanyl-L-prolyl-L-lysyl-[protein] + 3 S-adenosyl-L-homocysteine + 3 H(+)</text>
        <dbReference type="Rhea" id="RHEA:54712"/>
        <dbReference type="Rhea" id="RHEA-COMP:13785"/>
        <dbReference type="Rhea" id="RHEA-COMP:13971"/>
        <dbReference type="ChEBI" id="CHEBI:15378"/>
        <dbReference type="ChEBI" id="CHEBI:57856"/>
        <dbReference type="ChEBI" id="CHEBI:59789"/>
        <dbReference type="ChEBI" id="CHEBI:138057"/>
        <dbReference type="ChEBI" id="CHEBI:138315"/>
        <dbReference type="EC" id="2.1.1.244"/>
    </reaction>
</comment>